<evidence type="ECO:0000313" key="2">
    <source>
        <dbReference type="Proteomes" id="UP000001798"/>
    </source>
</evidence>
<dbReference type="VEuPathDB" id="FungiDB:Bcin07g04470"/>
<evidence type="ECO:0000313" key="1">
    <source>
        <dbReference type="EMBL" id="ATZ51891.1"/>
    </source>
</evidence>
<dbReference type="RefSeq" id="XP_024549861.1">
    <property type="nucleotide sequence ID" value="XM_024694072.1"/>
</dbReference>
<sequence>MREVIVHPSPEIWTEITEVEIPQPGPDDVVIKVVVAGSNVKVEMISLGLFIPSAHMCKQRTNILSENVWLPFIR</sequence>
<gene>
    <name evidence="1" type="ORF">BCIN_07g04470</name>
</gene>
<dbReference type="GeneID" id="5434678"/>
<protein>
    <submittedName>
        <fullName evidence="1">Uncharacterized protein</fullName>
    </submittedName>
</protein>
<dbReference type="Gene3D" id="3.90.180.10">
    <property type="entry name" value="Medium-chain alcohol dehydrogenases, catalytic domain"/>
    <property type="match status" value="1"/>
</dbReference>
<dbReference type="AlphaFoldDB" id="A0A384JN36"/>
<dbReference type="EMBL" id="CP009811">
    <property type="protein sequence ID" value="ATZ51891.1"/>
    <property type="molecule type" value="Genomic_DNA"/>
</dbReference>
<name>A0A384JN36_BOTFB</name>
<organism evidence="1 2">
    <name type="scientific">Botryotinia fuckeliana (strain B05.10)</name>
    <name type="common">Noble rot fungus</name>
    <name type="synonym">Botrytis cinerea</name>
    <dbReference type="NCBI Taxonomy" id="332648"/>
    <lineage>
        <taxon>Eukaryota</taxon>
        <taxon>Fungi</taxon>
        <taxon>Dikarya</taxon>
        <taxon>Ascomycota</taxon>
        <taxon>Pezizomycotina</taxon>
        <taxon>Leotiomycetes</taxon>
        <taxon>Helotiales</taxon>
        <taxon>Sclerotiniaceae</taxon>
        <taxon>Botrytis</taxon>
    </lineage>
</organism>
<dbReference type="SUPFAM" id="SSF50129">
    <property type="entry name" value="GroES-like"/>
    <property type="match status" value="1"/>
</dbReference>
<keyword evidence="2" id="KW-1185">Reference proteome</keyword>
<reference evidence="1 2" key="1">
    <citation type="journal article" date="2011" name="PLoS Genet.">
        <title>Genomic analysis of the necrotrophic fungal pathogens Sclerotinia sclerotiorum and Botrytis cinerea.</title>
        <authorList>
            <person name="Amselem J."/>
            <person name="Cuomo C.A."/>
            <person name="van Kan J.A."/>
            <person name="Viaud M."/>
            <person name="Benito E.P."/>
            <person name="Couloux A."/>
            <person name="Coutinho P.M."/>
            <person name="de Vries R.P."/>
            <person name="Dyer P.S."/>
            <person name="Fillinger S."/>
            <person name="Fournier E."/>
            <person name="Gout L."/>
            <person name="Hahn M."/>
            <person name="Kohn L."/>
            <person name="Lapalu N."/>
            <person name="Plummer K.M."/>
            <person name="Pradier J.M."/>
            <person name="Quevillon E."/>
            <person name="Sharon A."/>
            <person name="Simon A."/>
            <person name="ten Have A."/>
            <person name="Tudzynski B."/>
            <person name="Tudzynski P."/>
            <person name="Wincker P."/>
            <person name="Andrew M."/>
            <person name="Anthouard V."/>
            <person name="Beever R.E."/>
            <person name="Beffa R."/>
            <person name="Benoit I."/>
            <person name="Bouzid O."/>
            <person name="Brault B."/>
            <person name="Chen Z."/>
            <person name="Choquer M."/>
            <person name="Collemare J."/>
            <person name="Cotton P."/>
            <person name="Danchin E.G."/>
            <person name="Da Silva C."/>
            <person name="Gautier A."/>
            <person name="Giraud C."/>
            <person name="Giraud T."/>
            <person name="Gonzalez C."/>
            <person name="Grossetete S."/>
            <person name="Guldener U."/>
            <person name="Henrissat B."/>
            <person name="Howlett B.J."/>
            <person name="Kodira C."/>
            <person name="Kretschmer M."/>
            <person name="Lappartient A."/>
            <person name="Leroch M."/>
            <person name="Levis C."/>
            <person name="Mauceli E."/>
            <person name="Neuveglise C."/>
            <person name="Oeser B."/>
            <person name="Pearson M."/>
            <person name="Poulain J."/>
            <person name="Poussereau N."/>
            <person name="Quesneville H."/>
            <person name="Rascle C."/>
            <person name="Schumacher J."/>
            <person name="Segurens B."/>
            <person name="Sexton A."/>
            <person name="Silva E."/>
            <person name="Sirven C."/>
            <person name="Soanes D.M."/>
            <person name="Talbot N.J."/>
            <person name="Templeton M."/>
            <person name="Yandava C."/>
            <person name="Yarden O."/>
            <person name="Zeng Q."/>
            <person name="Rollins J.A."/>
            <person name="Lebrun M.H."/>
            <person name="Dickman M."/>
        </authorList>
    </citation>
    <scope>NUCLEOTIDE SEQUENCE [LARGE SCALE GENOMIC DNA]</scope>
    <source>
        <strain evidence="1 2">B05.10</strain>
    </source>
</reference>
<dbReference type="Proteomes" id="UP000001798">
    <property type="component" value="Chromosome 7"/>
</dbReference>
<accession>A0A384JN36</accession>
<dbReference type="InterPro" id="IPR011032">
    <property type="entry name" value="GroES-like_sf"/>
</dbReference>
<reference evidence="1 2" key="2">
    <citation type="journal article" date="2012" name="Eukaryot. Cell">
        <title>Genome update of Botrytis cinerea strains B05.10 and T4.</title>
        <authorList>
            <person name="Staats M."/>
            <person name="van Kan J.A."/>
        </authorList>
    </citation>
    <scope>NUCLEOTIDE SEQUENCE [LARGE SCALE GENOMIC DNA]</scope>
    <source>
        <strain evidence="1 2">B05.10</strain>
    </source>
</reference>
<reference evidence="1 2" key="3">
    <citation type="journal article" date="2017" name="Mol. Plant Pathol.">
        <title>A gapless genome sequence of the fungus Botrytis cinerea.</title>
        <authorList>
            <person name="Van Kan J.A."/>
            <person name="Stassen J.H."/>
            <person name="Mosbach A."/>
            <person name="Van Der Lee T.A."/>
            <person name="Faino L."/>
            <person name="Farmer A.D."/>
            <person name="Papasotiriou D.G."/>
            <person name="Zhou S."/>
            <person name="Seidl M.F."/>
            <person name="Cottam E."/>
            <person name="Edel D."/>
            <person name="Hahn M."/>
            <person name="Schwartz D.C."/>
            <person name="Dietrich R.A."/>
            <person name="Widdison S."/>
            <person name="Scalliet G."/>
        </authorList>
    </citation>
    <scope>NUCLEOTIDE SEQUENCE [LARGE SCALE GENOMIC DNA]</scope>
    <source>
        <strain evidence="1 2">B05.10</strain>
    </source>
</reference>
<proteinExistence type="predicted"/>
<dbReference type="OrthoDB" id="3233595at2759"/>